<dbReference type="EMBL" id="JBHTCJ010000007">
    <property type="protein sequence ID" value="MFC7342848.1"/>
    <property type="molecule type" value="Genomic_DNA"/>
</dbReference>
<proteinExistence type="predicted"/>
<evidence type="ECO:0000259" key="1">
    <source>
        <dbReference type="Pfam" id="PF01636"/>
    </source>
</evidence>
<dbReference type="Gene3D" id="3.90.1200.10">
    <property type="match status" value="1"/>
</dbReference>
<dbReference type="SUPFAM" id="SSF56112">
    <property type="entry name" value="Protein kinase-like (PK-like)"/>
    <property type="match status" value="1"/>
</dbReference>
<reference evidence="3" key="1">
    <citation type="journal article" date="2019" name="Int. J. Syst. Evol. Microbiol.">
        <title>The Global Catalogue of Microorganisms (GCM) 10K type strain sequencing project: providing services to taxonomists for standard genome sequencing and annotation.</title>
        <authorList>
            <consortium name="The Broad Institute Genomics Platform"/>
            <consortium name="The Broad Institute Genome Sequencing Center for Infectious Disease"/>
            <person name="Wu L."/>
            <person name="Ma J."/>
        </authorList>
    </citation>
    <scope>NUCLEOTIDE SEQUENCE [LARGE SCALE GENOMIC DNA]</scope>
    <source>
        <strain evidence="3">WLHS5</strain>
    </source>
</reference>
<dbReference type="InterPro" id="IPR011009">
    <property type="entry name" value="Kinase-like_dom_sf"/>
</dbReference>
<feature type="domain" description="Aminoglycoside phosphotransferase" evidence="1">
    <location>
        <begin position="33"/>
        <end position="253"/>
    </location>
</feature>
<accession>A0ABW2LMF8</accession>
<dbReference type="RefSeq" id="WP_380669138.1">
    <property type="nucleotide sequence ID" value="NZ_JBHTCJ010000007.1"/>
</dbReference>
<comment type="caution">
    <text evidence="2">The sequence shown here is derived from an EMBL/GenBank/DDBJ whole genome shotgun (WGS) entry which is preliminary data.</text>
</comment>
<evidence type="ECO:0000313" key="2">
    <source>
        <dbReference type="EMBL" id="MFC7342848.1"/>
    </source>
</evidence>
<dbReference type="InterPro" id="IPR002575">
    <property type="entry name" value="Aminoglycoside_PTrfase"/>
</dbReference>
<keyword evidence="3" id="KW-1185">Reference proteome</keyword>
<protein>
    <submittedName>
        <fullName evidence="2">Phosphotransferase family protein</fullName>
    </submittedName>
</protein>
<organism evidence="2 3">
    <name type="scientific">Saccharopolyspora griseoalba</name>
    <dbReference type="NCBI Taxonomy" id="1431848"/>
    <lineage>
        <taxon>Bacteria</taxon>
        <taxon>Bacillati</taxon>
        <taxon>Actinomycetota</taxon>
        <taxon>Actinomycetes</taxon>
        <taxon>Pseudonocardiales</taxon>
        <taxon>Pseudonocardiaceae</taxon>
        <taxon>Saccharopolyspora</taxon>
    </lineage>
</organism>
<dbReference type="Proteomes" id="UP001596504">
    <property type="component" value="Unassembled WGS sequence"/>
</dbReference>
<gene>
    <name evidence="2" type="ORF">ACFQRI_15705</name>
</gene>
<sequence length="301" mass="33395">MPRHEWAELPAGVRAAIEFRTGPVVSALSSPAGRNSELSVRVSTRDGQVLFCKGVRIAEEERARMHRHEARIAPYLPRIAPALLWSIEADGWLINGFEHVEGRFADLSPGSPDLPRLATAIDDFTAEAEAVLRHAPEDIAPSLVERWADLAAWRSLARESASELDAWERFYLHSLISWEHMALPLVDGTAVCHADLHELNILVGEEVRVIDWAWSRRAAPFVDLAILVTRLIAAGHTPRAAEAWAGDLRAWKRASVDAITACAVALLGVWEHELREEPGPQFPPLTDAARAWVQFRVCSTD</sequence>
<name>A0ABW2LMF8_9PSEU</name>
<evidence type="ECO:0000313" key="3">
    <source>
        <dbReference type="Proteomes" id="UP001596504"/>
    </source>
</evidence>
<dbReference type="Pfam" id="PF01636">
    <property type="entry name" value="APH"/>
    <property type="match status" value="1"/>
</dbReference>